<dbReference type="Gene3D" id="1.10.3720.10">
    <property type="entry name" value="MetI-like"/>
    <property type="match status" value="1"/>
</dbReference>
<evidence type="ECO:0000256" key="3">
    <source>
        <dbReference type="ARBA" id="ARBA00022475"/>
    </source>
</evidence>
<feature type="transmembrane region" description="Helical" evidence="7">
    <location>
        <begin position="93"/>
        <end position="113"/>
    </location>
</feature>
<proteinExistence type="inferred from homology"/>
<evidence type="ECO:0000256" key="2">
    <source>
        <dbReference type="ARBA" id="ARBA00022448"/>
    </source>
</evidence>
<evidence type="ECO:0000256" key="1">
    <source>
        <dbReference type="ARBA" id="ARBA00004651"/>
    </source>
</evidence>
<feature type="transmembrane region" description="Helical" evidence="7">
    <location>
        <begin position="216"/>
        <end position="236"/>
    </location>
</feature>
<comment type="subcellular location">
    <subcellularLocation>
        <location evidence="1 7">Cell membrane</location>
        <topology evidence="1 7">Multi-pass membrane protein</topology>
    </subcellularLocation>
</comment>
<protein>
    <submittedName>
        <fullName evidence="9">Glutamate ABC transporter permease</fullName>
    </submittedName>
</protein>
<keyword evidence="4 7" id="KW-0812">Transmembrane</keyword>
<dbReference type="AlphaFoldDB" id="A0A8J3R2U0"/>
<reference evidence="9" key="1">
    <citation type="submission" date="2021-01" db="EMBL/GenBank/DDBJ databases">
        <title>Whole genome shotgun sequence of Rugosimonospora africana NBRC 104875.</title>
        <authorList>
            <person name="Komaki H."/>
            <person name="Tamura T."/>
        </authorList>
    </citation>
    <scope>NUCLEOTIDE SEQUENCE</scope>
    <source>
        <strain evidence="9">NBRC 104875</strain>
    </source>
</reference>
<comment type="similarity">
    <text evidence="7">Belongs to the binding-protein-dependent transport system permease family.</text>
</comment>
<feature type="transmembrane region" description="Helical" evidence="7">
    <location>
        <begin position="256"/>
        <end position="278"/>
    </location>
</feature>
<dbReference type="PANTHER" id="PTHR30614">
    <property type="entry name" value="MEMBRANE COMPONENT OF AMINO ACID ABC TRANSPORTER"/>
    <property type="match status" value="1"/>
</dbReference>
<dbReference type="InterPro" id="IPR043429">
    <property type="entry name" value="ArtM/GltK/GlnP/TcyL/YhdX-like"/>
</dbReference>
<evidence type="ECO:0000256" key="7">
    <source>
        <dbReference type="RuleBase" id="RU363032"/>
    </source>
</evidence>
<dbReference type="GO" id="GO:0043190">
    <property type="term" value="C:ATP-binding cassette (ABC) transporter complex"/>
    <property type="evidence" value="ECO:0007669"/>
    <property type="project" value="InterPro"/>
</dbReference>
<accession>A0A8J3R2U0</accession>
<feature type="transmembrane region" description="Helical" evidence="7">
    <location>
        <begin position="40"/>
        <end position="60"/>
    </location>
</feature>
<dbReference type="CDD" id="cd06261">
    <property type="entry name" value="TM_PBP2"/>
    <property type="match status" value="1"/>
</dbReference>
<keyword evidence="10" id="KW-1185">Reference proteome</keyword>
<keyword evidence="3" id="KW-1003">Cell membrane</keyword>
<evidence type="ECO:0000313" key="10">
    <source>
        <dbReference type="Proteomes" id="UP000642748"/>
    </source>
</evidence>
<gene>
    <name evidence="9" type="ORF">Raf01_90140</name>
</gene>
<dbReference type="InterPro" id="IPR000515">
    <property type="entry name" value="MetI-like"/>
</dbReference>
<keyword evidence="5 7" id="KW-1133">Transmembrane helix</keyword>
<dbReference type="GO" id="GO:0006865">
    <property type="term" value="P:amino acid transport"/>
    <property type="evidence" value="ECO:0007669"/>
    <property type="project" value="TreeGrafter"/>
</dbReference>
<dbReference type="InterPro" id="IPR035906">
    <property type="entry name" value="MetI-like_sf"/>
</dbReference>
<dbReference type="Pfam" id="PF00528">
    <property type="entry name" value="BPD_transp_1"/>
    <property type="match status" value="1"/>
</dbReference>
<evidence type="ECO:0000259" key="8">
    <source>
        <dbReference type="PROSITE" id="PS50928"/>
    </source>
</evidence>
<keyword evidence="2 7" id="KW-0813">Transport</keyword>
<keyword evidence="6 7" id="KW-0472">Membrane</keyword>
<evidence type="ECO:0000256" key="4">
    <source>
        <dbReference type="ARBA" id="ARBA00022692"/>
    </source>
</evidence>
<evidence type="ECO:0000256" key="5">
    <source>
        <dbReference type="ARBA" id="ARBA00022989"/>
    </source>
</evidence>
<dbReference type="PANTHER" id="PTHR30614:SF21">
    <property type="entry name" value="AMINO ACID ABC TRANSPORTER PERMEASE"/>
    <property type="match status" value="1"/>
</dbReference>
<dbReference type="InterPro" id="IPR010065">
    <property type="entry name" value="AA_ABC_transptr_permease_3TM"/>
</dbReference>
<dbReference type="PROSITE" id="PS50928">
    <property type="entry name" value="ABC_TM1"/>
    <property type="match status" value="1"/>
</dbReference>
<dbReference type="NCBIfam" id="TIGR01726">
    <property type="entry name" value="HEQRo_perm_3TM"/>
    <property type="match status" value="1"/>
</dbReference>
<dbReference type="Proteomes" id="UP000642748">
    <property type="component" value="Unassembled WGS sequence"/>
</dbReference>
<evidence type="ECO:0000313" key="9">
    <source>
        <dbReference type="EMBL" id="GIH20842.1"/>
    </source>
</evidence>
<organism evidence="9 10">
    <name type="scientific">Rugosimonospora africana</name>
    <dbReference type="NCBI Taxonomy" id="556532"/>
    <lineage>
        <taxon>Bacteria</taxon>
        <taxon>Bacillati</taxon>
        <taxon>Actinomycetota</taxon>
        <taxon>Actinomycetes</taxon>
        <taxon>Micromonosporales</taxon>
        <taxon>Micromonosporaceae</taxon>
        <taxon>Rugosimonospora</taxon>
    </lineage>
</organism>
<sequence>MTTVDEERPAPPELAPARRVRPTPATALYDAFGPRGRRRVLVATVVSVAVLAGFAVFVLYRLDRYGHLQRARWSYVLSPEILRYLGEGMLNNLKASVIAGALALVLGLVLALGRLSGTRAIRVPAVAWIEFFRGFPLVLLILFPYLLFPVYLRAVDPLWYVVIGLTLYNSAVIAEVYRAGILSLDRGQQEAAYAVGLRHGQAMRLVILPQAIRRMVPLLLTQLIILFKDSTLGVAVTYPDALRRGETMGSFEPRVVFQAIIVTAVMFFLVGLVASRLVGVLERHWSRG</sequence>
<dbReference type="SUPFAM" id="SSF161098">
    <property type="entry name" value="MetI-like"/>
    <property type="match status" value="1"/>
</dbReference>
<name>A0A8J3R2U0_9ACTN</name>
<evidence type="ECO:0000256" key="6">
    <source>
        <dbReference type="ARBA" id="ARBA00023136"/>
    </source>
</evidence>
<comment type="caution">
    <text evidence="9">The sequence shown here is derived from an EMBL/GenBank/DDBJ whole genome shotgun (WGS) entry which is preliminary data.</text>
</comment>
<dbReference type="RefSeq" id="WP_203924251.1">
    <property type="nucleotide sequence ID" value="NZ_BONZ01000106.1"/>
</dbReference>
<dbReference type="EMBL" id="BONZ01000106">
    <property type="protein sequence ID" value="GIH20842.1"/>
    <property type="molecule type" value="Genomic_DNA"/>
</dbReference>
<feature type="transmembrane region" description="Helical" evidence="7">
    <location>
        <begin position="158"/>
        <end position="177"/>
    </location>
</feature>
<feature type="domain" description="ABC transmembrane type-1" evidence="8">
    <location>
        <begin position="89"/>
        <end position="278"/>
    </location>
</feature>
<feature type="transmembrane region" description="Helical" evidence="7">
    <location>
        <begin position="134"/>
        <end position="152"/>
    </location>
</feature>
<dbReference type="GO" id="GO:0022857">
    <property type="term" value="F:transmembrane transporter activity"/>
    <property type="evidence" value="ECO:0007669"/>
    <property type="project" value="InterPro"/>
</dbReference>